<proteinExistence type="predicted"/>
<keyword evidence="3" id="KW-0862">Zinc</keyword>
<dbReference type="InterPro" id="IPR013088">
    <property type="entry name" value="Znf_NHR/GATA"/>
</dbReference>
<feature type="domain" description="Nuclear receptor" evidence="9">
    <location>
        <begin position="11"/>
        <end position="87"/>
    </location>
</feature>
<dbReference type="SUPFAM" id="SSF57716">
    <property type="entry name" value="Glucocorticoid receptor-like (DNA-binding domain)"/>
    <property type="match status" value="1"/>
</dbReference>
<evidence type="ECO:0000313" key="12">
    <source>
        <dbReference type="Proteomes" id="UP000663832"/>
    </source>
</evidence>
<gene>
    <name evidence="10" type="ORF">BJG266_LOCUS31317</name>
    <name evidence="11" type="ORF">QVE165_LOCUS48324</name>
</gene>
<evidence type="ECO:0000259" key="9">
    <source>
        <dbReference type="PROSITE" id="PS51030"/>
    </source>
</evidence>
<dbReference type="PROSITE" id="PS51030">
    <property type="entry name" value="NUCLEAR_REC_DBD_2"/>
    <property type="match status" value="1"/>
</dbReference>
<evidence type="ECO:0000256" key="7">
    <source>
        <dbReference type="ARBA" id="ARBA00023170"/>
    </source>
</evidence>
<dbReference type="GO" id="GO:0043565">
    <property type="term" value="F:sequence-specific DNA binding"/>
    <property type="evidence" value="ECO:0007669"/>
    <property type="project" value="InterPro"/>
</dbReference>
<dbReference type="GO" id="GO:0003700">
    <property type="term" value="F:DNA-binding transcription factor activity"/>
    <property type="evidence" value="ECO:0007669"/>
    <property type="project" value="InterPro"/>
</dbReference>
<dbReference type="Pfam" id="PF00105">
    <property type="entry name" value="zf-C4"/>
    <property type="match status" value="1"/>
</dbReference>
<reference evidence="10" key="1">
    <citation type="submission" date="2021-02" db="EMBL/GenBank/DDBJ databases">
        <authorList>
            <person name="Nowell W R."/>
        </authorList>
    </citation>
    <scope>NUCLEOTIDE SEQUENCE</scope>
</reference>
<keyword evidence="7" id="KW-0675">Receptor</keyword>
<dbReference type="AlphaFoldDB" id="A0A815CPS9"/>
<keyword evidence="1" id="KW-0479">Metal-binding</keyword>
<evidence type="ECO:0000256" key="3">
    <source>
        <dbReference type="ARBA" id="ARBA00022833"/>
    </source>
</evidence>
<evidence type="ECO:0000256" key="8">
    <source>
        <dbReference type="ARBA" id="ARBA00023242"/>
    </source>
</evidence>
<keyword evidence="2" id="KW-0863">Zinc-finger</keyword>
<sequence length="359" mass="41675">MMTNQKLKILPYQCEICQAPAHYSYFGVISCFSCKMFFKRNANRKKRILVCDSNGQCEININNRSACSACRLMKCFKCGMTTDKFRPPRQKSNISTMVPMKYRSDRLPTLNLLQSDTSLLTTNQWTLLSNLYHTYEETQILSIGQYMHKTLQLNNVVYQTIIDKYLACIYETTGTYLQLNGDLRKISSNDRSIILRSAADNVACMTGVFSMHQCYLYSLNTFVKAIEAKYGKRTTDIHQWAMKFIDPDILLVKLGMSLFAFSENACVYSSKIWLDLIDPIIMFEIQNKYAEVTWKYLIYRYGFYEATRKFLNLTLWLRAICMLTCHAQNLTIHTNDVDSVVEQTELLLILDDVNEIIKS</sequence>
<protein>
    <recommendedName>
        <fullName evidence="9">Nuclear receptor domain-containing protein</fullName>
    </recommendedName>
</protein>
<evidence type="ECO:0000256" key="6">
    <source>
        <dbReference type="ARBA" id="ARBA00023163"/>
    </source>
</evidence>
<dbReference type="EMBL" id="CAJNOI010000454">
    <property type="protein sequence ID" value="CAF1283141.1"/>
    <property type="molecule type" value="Genomic_DNA"/>
</dbReference>
<dbReference type="OrthoDB" id="9975878at2759"/>
<keyword evidence="5" id="KW-0238">DNA-binding</keyword>
<organism evidence="10 13">
    <name type="scientific">Adineta steineri</name>
    <dbReference type="NCBI Taxonomy" id="433720"/>
    <lineage>
        <taxon>Eukaryota</taxon>
        <taxon>Metazoa</taxon>
        <taxon>Spiralia</taxon>
        <taxon>Gnathifera</taxon>
        <taxon>Rotifera</taxon>
        <taxon>Eurotatoria</taxon>
        <taxon>Bdelloidea</taxon>
        <taxon>Adinetida</taxon>
        <taxon>Adinetidae</taxon>
        <taxon>Adineta</taxon>
    </lineage>
</organism>
<name>A0A815CPS9_9BILA</name>
<keyword evidence="12" id="KW-1185">Reference proteome</keyword>
<dbReference type="PANTHER" id="PTHR45680:SF29">
    <property type="entry name" value="NUCLEAR HORMONE RECEPTOR FAMILY"/>
    <property type="match status" value="1"/>
</dbReference>
<keyword evidence="4" id="KW-0805">Transcription regulation</keyword>
<dbReference type="InterPro" id="IPR001628">
    <property type="entry name" value="Znf_hrmn_rcpt"/>
</dbReference>
<dbReference type="Gene3D" id="3.30.50.10">
    <property type="entry name" value="Erythroid Transcription Factor GATA-1, subunit A"/>
    <property type="match status" value="1"/>
</dbReference>
<dbReference type="Proteomes" id="UP000663832">
    <property type="component" value="Unassembled WGS sequence"/>
</dbReference>
<evidence type="ECO:0000313" key="10">
    <source>
        <dbReference type="EMBL" id="CAF1283141.1"/>
    </source>
</evidence>
<dbReference type="InterPro" id="IPR051152">
    <property type="entry name" value="C.elegans_Orphan_NR"/>
</dbReference>
<dbReference type="EMBL" id="CAJNOM010000808">
    <property type="protein sequence ID" value="CAF1565656.1"/>
    <property type="molecule type" value="Genomic_DNA"/>
</dbReference>
<dbReference type="PROSITE" id="PS51257">
    <property type="entry name" value="PROKAR_LIPOPROTEIN"/>
    <property type="match status" value="1"/>
</dbReference>
<evidence type="ECO:0000256" key="1">
    <source>
        <dbReference type="ARBA" id="ARBA00022723"/>
    </source>
</evidence>
<keyword evidence="8" id="KW-0539">Nucleus</keyword>
<evidence type="ECO:0000256" key="4">
    <source>
        <dbReference type="ARBA" id="ARBA00023015"/>
    </source>
</evidence>
<dbReference type="GO" id="GO:0008270">
    <property type="term" value="F:zinc ion binding"/>
    <property type="evidence" value="ECO:0007669"/>
    <property type="project" value="UniProtKB-KW"/>
</dbReference>
<evidence type="ECO:0000256" key="2">
    <source>
        <dbReference type="ARBA" id="ARBA00022771"/>
    </source>
</evidence>
<evidence type="ECO:0000256" key="5">
    <source>
        <dbReference type="ARBA" id="ARBA00023125"/>
    </source>
</evidence>
<accession>A0A815CPS9</accession>
<dbReference type="Proteomes" id="UP000663877">
    <property type="component" value="Unassembled WGS sequence"/>
</dbReference>
<evidence type="ECO:0000313" key="13">
    <source>
        <dbReference type="Proteomes" id="UP000663877"/>
    </source>
</evidence>
<dbReference type="PRINTS" id="PR00047">
    <property type="entry name" value="STROIDFINGER"/>
</dbReference>
<dbReference type="SMART" id="SM00399">
    <property type="entry name" value="ZnF_C4"/>
    <property type="match status" value="1"/>
</dbReference>
<dbReference type="PANTHER" id="PTHR45680">
    <property type="entry name" value="NUCLEAR HORMONE RECEPTOR FAMILY"/>
    <property type="match status" value="1"/>
</dbReference>
<dbReference type="PROSITE" id="PS00031">
    <property type="entry name" value="NUCLEAR_REC_DBD_1"/>
    <property type="match status" value="1"/>
</dbReference>
<evidence type="ECO:0000313" key="11">
    <source>
        <dbReference type="EMBL" id="CAF1565656.1"/>
    </source>
</evidence>
<keyword evidence="6" id="KW-0804">Transcription</keyword>
<comment type="caution">
    <text evidence="10">The sequence shown here is derived from an EMBL/GenBank/DDBJ whole genome shotgun (WGS) entry which is preliminary data.</text>
</comment>